<dbReference type="Proteomes" id="UP001597216">
    <property type="component" value="Unassembled WGS sequence"/>
</dbReference>
<accession>A0ABW3T5V6</accession>
<dbReference type="GO" id="GO:0016779">
    <property type="term" value="F:nucleotidyltransferase activity"/>
    <property type="evidence" value="ECO:0007669"/>
    <property type="project" value="UniProtKB-KW"/>
</dbReference>
<dbReference type="InterPro" id="IPR029044">
    <property type="entry name" value="Nucleotide-diphossugar_trans"/>
</dbReference>
<keyword evidence="2" id="KW-1185">Reference proteome</keyword>
<dbReference type="Gene3D" id="3.90.550.10">
    <property type="entry name" value="Spore Coat Polysaccharide Biosynthesis Protein SpsA, Chain A"/>
    <property type="match status" value="1"/>
</dbReference>
<gene>
    <name evidence="1" type="ORF">ACFQ27_18380</name>
</gene>
<comment type="caution">
    <text evidence="1">The sequence shown here is derived from an EMBL/GenBank/DDBJ whole genome shotgun (WGS) entry which is preliminary data.</text>
</comment>
<dbReference type="PANTHER" id="PTHR42866:SF1">
    <property type="entry name" value="SPORE COAT POLYSACCHARIDE BIOSYNTHESIS PROTEIN SPSF"/>
    <property type="match status" value="1"/>
</dbReference>
<evidence type="ECO:0000313" key="2">
    <source>
        <dbReference type="Proteomes" id="UP001597216"/>
    </source>
</evidence>
<organism evidence="1 2">
    <name type="scientific">Phenylobacterium conjunctum</name>
    <dbReference type="NCBI Taxonomy" id="1298959"/>
    <lineage>
        <taxon>Bacteria</taxon>
        <taxon>Pseudomonadati</taxon>
        <taxon>Pseudomonadota</taxon>
        <taxon>Alphaproteobacteria</taxon>
        <taxon>Caulobacterales</taxon>
        <taxon>Caulobacteraceae</taxon>
        <taxon>Phenylobacterium</taxon>
    </lineage>
</organism>
<dbReference type="PANTHER" id="PTHR42866">
    <property type="entry name" value="3-DEOXY-MANNO-OCTULOSONATE CYTIDYLYLTRANSFERASE"/>
    <property type="match status" value="1"/>
</dbReference>
<dbReference type="EMBL" id="JBHTLQ010000064">
    <property type="protein sequence ID" value="MFD1192564.1"/>
    <property type="molecule type" value="Genomic_DNA"/>
</dbReference>
<dbReference type="SUPFAM" id="SSF53448">
    <property type="entry name" value="Nucleotide-diphospho-sugar transferases"/>
    <property type="match status" value="1"/>
</dbReference>
<evidence type="ECO:0000313" key="1">
    <source>
        <dbReference type="EMBL" id="MFD1192564.1"/>
    </source>
</evidence>
<proteinExistence type="predicted"/>
<name>A0ABW3T5V6_9CAUL</name>
<dbReference type="Pfam" id="PF02348">
    <property type="entry name" value="CTP_transf_3"/>
    <property type="match status" value="1"/>
</dbReference>
<keyword evidence="1" id="KW-0808">Transferase</keyword>
<sequence>MTVAVLQARMSSSRLPGKVMRPILGQPMIALQIERVRRSRRLAEVVVATSIDPSDDPLADFLSSIGVRVVRGPLDDVLGRFIAVIDTLGLTGDLVRLTADCPLADPEVIDACIDLRKQGGFDYASNGRLRTYPRGLDVEVFRIQALQQAARETNAPYDREHVTPWLYRPGSPFSQGELVQEIDESPLRWTVDLPADFEFVRRVYETLYPANPTFTSDDIRALPFAWREADVEG</sequence>
<protein>
    <submittedName>
        <fullName evidence="1">Cytidylyltransferase domain-containing protein</fullName>
    </submittedName>
</protein>
<dbReference type="CDD" id="cd02518">
    <property type="entry name" value="GT2_SpsF"/>
    <property type="match status" value="1"/>
</dbReference>
<dbReference type="RefSeq" id="WP_377354612.1">
    <property type="nucleotide sequence ID" value="NZ_JBHTLQ010000064.1"/>
</dbReference>
<keyword evidence="1" id="KW-0548">Nucleotidyltransferase</keyword>
<reference evidence="2" key="1">
    <citation type="journal article" date="2019" name="Int. J. Syst. Evol. Microbiol.">
        <title>The Global Catalogue of Microorganisms (GCM) 10K type strain sequencing project: providing services to taxonomists for standard genome sequencing and annotation.</title>
        <authorList>
            <consortium name="The Broad Institute Genomics Platform"/>
            <consortium name="The Broad Institute Genome Sequencing Center for Infectious Disease"/>
            <person name="Wu L."/>
            <person name="Ma J."/>
        </authorList>
    </citation>
    <scope>NUCLEOTIDE SEQUENCE [LARGE SCALE GENOMIC DNA]</scope>
    <source>
        <strain evidence="2">CCUG 55074</strain>
    </source>
</reference>
<dbReference type="InterPro" id="IPR003329">
    <property type="entry name" value="Cytidylyl_trans"/>
</dbReference>